<organism evidence="2 3">
    <name type="scientific">Streptomyces cinereospinus</name>
    <dbReference type="NCBI Taxonomy" id="285561"/>
    <lineage>
        <taxon>Bacteria</taxon>
        <taxon>Bacillati</taxon>
        <taxon>Actinomycetota</taxon>
        <taxon>Actinomycetes</taxon>
        <taxon>Kitasatosporales</taxon>
        <taxon>Streptomycetaceae</taxon>
        <taxon>Streptomyces</taxon>
    </lineage>
</organism>
<comment type="caution">
    <text evidence="2">The sequence shown here is derived from an EMBL/GenBank/DDBJ whole genome shotgun (WGS) entry which is preliminary data.</text>
</comment>
<accession>A0ABV5MXA7</accession>
<feature type="transmembrane region" description="Helical" evidence="1">
    <location>
        <begin position="57"/>
        <end position="81"/>
    </location>
</feature>
<evidence type="ECO:0000313" key="3">
    <source>
        <dbReference type="Proteomes" id="UP001589709"/>
    </source>
</evidence>
<dbReference type="Proteomes" id="UP001589709">
    <property type="component" value="Unassembled WGS sequence"/>
</dbReference>
<sequence>MDTQHTPNAAVARRSRIASYVLALVGTFSAVFGESTLRAIDAGTGHAIPYGVYSTAHYAILVVAHVATPLAAALFGAALVLKRL</sequence>
<proteinExistence type="predicted"/>
<evidence type="ECO:0000256" key="1">
    <source>
        <dbReference type="SAM" id="Phobius"/>
    </source>
</evidence>
<evidence type="ECO:0000313" key="2">
    <source>
        <dbReference type="EMBL" id="MFB9462658.1"/>
    </source>
</evidence>
<gene>
    <name evidence="2" type="ORF">ACFF45_08015</name>
</gene>
<dbReference type="EMBL" id="JBHMCY010000011">
    <property type="protein sequence ID" value="MFB9462658.1"/>
    <property type="molecule type" value="Genomic_DNA"/>
</dbReference>
<keyword evidence="1" id="KW-0472">Membrane</keyword>
<name>A0ABV5MXA7_9ACTN</name>
<dbReference type="RefSeq" id="WP_381343848.1">
    <property type="nucleotide sequence ID" value="NZ_JBHMCY010000011.1"/>
</dbReference>
<protein>
    <submittedName>
        <fullName evidence="2">Uncharacterized protein</fullName>
    </submittedName>
</protein>
<reference evidence="2 3" key="1">
    <citation type="submission" date="2024-09" db="EMBL/GenBank/DDBJ databases">
        <authorList>
            <person name="Sun Q."/>
            <person name="Mori K."/>
        </authorList>
    </citation>
    <scope>NUCLEOTIDE SEQUENCE [LARGE SCALE GENOMIC DNA]</scope>
    <source>
        <strain evidence="2 3">JCM 6917</strain>
    </source>
</reference>
<keyword evidence="3" id="KW-1185">Reference proteome</keyword>
<keyword evidence="1" id="KW-0812">Transmembrane</keyword>
<keyword evidence="1" id="KW-1133">Transmembrane helix</keyword>